<accession>A0ABX7YV50</accession>
<protein>
    <recommendedName>
        <fullName evidence="2">RNA 2',3'-cyclic phosphodiesterase</fullName>
        <shortName evidence="2">RNA 2',3'-CPDase</shortName>
        <ecNumber evidence="2">3.1.4.58</ecNumber>
    </recommendedName>
</protein>
<dbReference type="SUPFAM" id="SSF55144">
    <property type="entry name" value="LigT-like"/>
    <property type="match status" value="1"/>
</dbReference>
<dbReference type="EC" id="3.1.4.58" evidence="2"/>
<keyword evidence="5" id="KW-1185">Reference proteome</keyword>
<feature type="active site" description="Proton acceptor" evidence="2">
    <location>
        <position position="127"/>
    </location>
</feature>
<sequence length="176" mass="19642">MTTAAPQRLFLGFAIERQQLQQLITLQQTCLAVCHGARRVAADNLHMTLVFLGQTTAPVKQQLLFEVPKLPLKRFSVALSQLQLWPKPKILCLTGNAEAPLITLANAAADLSETLGLTPKEHSYRPHITLLRKAKRLQHPVVPDALQLSPTTLNLYHSVSTTTGVEYRILQRWPLI</sequence>
<evidence type="ECO:0000259" key="3">
    <source>
        <dbReference type="Pfam" id="PF02834"/>
    </source>
</evidence>
<comment type="function">
    <text evidence="2">Hydrolyzes RNA 2',3'-cyclic phosphodiester to an RNA 2'-phosphomonoester.</text>
</comment>
<organism evidence="4 5">
    <name type="scientific">Shewanella yunxiaonensis</name>
    <dbReference type="NCBI Taxonomy" id="2829809"/>
    <lineage>
        <taxon>Bacteria</taxon>
        <taxon>Pseudomonadati</taxon>
        <taxon>Pseudomonadota</taxon>
        <taxon>Gammaproteobacteria</taxon>
        <taxon>Alteromonadales</taxon>
        <taxon>Shewanellaceae</taxon>
        <taxon>Shewanella</taxon>
    </lineage>
</organism>
<evidence type="ECO:0000256" key="2">
    <source>
        <dbReference type="HAMAP-Rule" id="MF_01940"/>
    </source>
</evidence>
<feature type="active site" description="Proton donor" evidence="2">
    <location>
        <position position="46"/>
    </location>
</feature>
<dbReference type="Pfam" id="PF02834">
    <property type="entry name" value="LigT_PEase"/>
    <property type="match status" value="1"/>
</dbReference>
<dbReference type="NCBIfam" id="TIGR02258">
    <property type="entry name" value="2_5_ligase"/>
    <property type="match status" value="1"/>
</dbReference>
<dbReference type="RefSeq" id="WP_212595561.1">
    <property type="nucleotide sequence ID" value="NZ_CP073587.1"/>
</dbReference>
<keyword evidence="1 2" id="KW-0378">Hydrolase</keyword>
<dbReference type="HAMAP" id="MF_01940">
    <property type="entry name" value="RNA_CPDase"/>
    <property type="match status" value="1"/>
</dbReference>
<dbReference type="Gene3D" id="3.90.1140.10">
    <property type="entry name" value="Cyclic phosphodiesterase"/>
    <property type="match status" value="1"/>
</dbReference>
<evidence type="ECO:0000313" key="4">
    <source>
        <dbReference type="EMBL" id="QUN06547.1"/>
    </source>
</evidence>
<dbReference type="PANTHER" id="PTHR35561:SF1">
    <property type="entry name" value="RNA 2',3'-CYCLIC PHOSPHODIESTERASE"/>
    <property type="match status" value="1"/>
</dbReference>
<dbReference type="EMBL" id="CP073587">
    <property type="protein sequence ID" value="QUN06547.1"/>
    <property type="molecule type" value="Genomic_DNA"/>
</dbReference>
<comment type="catalytic activity">
    <reaction evidence="2">
        <text>a 3'-end 2',3'-cyclophospho-ribonucleotide-RNA + H2O = a 3'-end 2'-phospho-ribonucleotide-RNA + H(+)</text>
        <dbReference type="Rhea" id="RHEA:11828"/>
        <dbReference type="Rhea" id="RHEA-COMP:10464"/>
        <dbReference type="Rhea" id="RHEA-COMP:17353"/>
        <dbReference type="ChEBI" id="CHEBI:15377"/>
        <dbReference type="ChEBI" id="CHEBI:15378"/>
        <dbReference type="ChEBI" id="CHEBI:83064"/>
        <dbReference type="ChEBI" id="CHEBI:173113"/>
        <dbReference type="EC" id="3.1.4.58"/>
    </reaction>
</comment>
<dbReference type="Proteomes" id="UP000679575">
    <property type="component" value="Chromosome"/>
</dbReference>
<feature type="short sequence motif" description="HXTX 1" evidence="2">
    <location>
        <begin position="46"/>
        <end position="49"/>
    </location>
</feature>
<evidence type="ECO:0000313" key="5">
    <source>
        <dbReference type="Proteomes" id="UP000679575"/>
    </source>
</evidence>
<dbReference type="InterPro" id="IPR004175">
    <property type="entry name" value="RNA_CPDase"/>
</dbReference>
<reference evidence="4 5" key="1">
    <citation type="submission" date="2021-04" db="EMBL/GenBank/DDBJ databases">
        <title>Novel species identification of genus Shewanella.</title>
        <authorList>
            <person name="Liu G."/>
        </authorList>
    </citation>
    <scope>NUCLEOTIDE SEQUENCE [LARGE SCALE GENOMIC DNA]</scope>
    <source>
        <strain evidence="4 5">FJAT-54481</strain>
    </source>
</reference>
<dbReference type="InterPro" id="IPR014051">
    <property type="entry name" value="Phosphoesterase_HXTX"/>
</dbReference>
<evidence type="ECO:0000256" key="1">
    <source>
        <dbReference type="ARBA" id="ARBA00022801"/>
    </source>
</evidence>
<feature type="domain" description="Phosphoesterase HXTX" evidence="3">
    <location>
        <begin position="18"/>
        <end position="88"/>
    </location>
</feature>
<name>A0ABX7YV50_9GAMM</name>
<dbReference type="InterPro" id="IPR009097">
    <property type="entry name" value="Cyclic_Pdiesterase"/>
</dbReference>
<dbReference type="PANTHER" id="PTHR35561">
    <property type="entry name" value="RNA 2',3'-CYCLIC PHOSPHODIESTERASE"/>
    <property type="match status" value="1"/>
</dbReference>
<gene>
    <name evidence="4" type="primary">thpR</name>
    <name evidence="4" type="ORF">KDN34_03560</name>
</gene>
<proteinExistence type="inferred from homology"/>
<feature type="short sequence motif" description="HXTX 2" evidence="2">
    <location>
        <begin position="127"/>
        <end position="130"/>
    </location>
</feature>
<comment type="similarity">
    <text evidence="2">Belongs to the 2H phosphoesterase superfamily. ThpR family.</text>
</comment>